<dbReference type="PANTHER" id="PTHR16861:SF4">
    <property type="entry name" value="SH3 DOMAIN PROTEIN (AFU_ORTHOLOGUE AFUA_1G13610)"/>
    <property type="match status" value="1"/>
</dbReference>
<evidence type="ECO:0000259" key="4">
    <source>
        <dbReference type="PROSITE" id="PS51767"/>
    </source>
</evidence>
<feature type="region of interest" description="Disordered" evidence="1">
    <location>
        <begin position="455"/>
        <end position="475"/>
    </location>
</feature>
<dbReference type="EMBL" id="QGMI01000500">
    <property type="protein sequence ID" value="TVY39745.1"/>
    <property type="molecule type" value="Genomic_DNA"/>
</dbReference>
<dbReference type="InterPro" id="IPR033121">
    <property type="entry name" value="PEPTIDASE_A1"/>
</dbReference>
<evidence type="ECO:0000256" key="1">
    <source>
        <dbReference type="SAM" id="MobiDB-lite"/>
    </source>
</evidence>
<organism evidence="5 6">
    <name type="scientific">Lachnellula occidentalis</name>
    <dbReference type="NCBI Taxonomy" id="215460"/>
    <lineage>
        <taxon>Eukaryota</taxon>
        <taxon>Fungi</taxon>
        <taxon>Dikarya</taxon>
        <taxon>Ascomycota</taxon>
        <taxon>Pezizomycotina</taxon>
        <taxon>Leotiomycetes</taxon>
        <taxon>Helotiales</taxon>
        <taxon>Lachnaceae</taxon>
        <taxon>Lachnellula</taxon>
    </lineage>
</organism>
<evidence type="ECO:0000313" key="5">
    <source>
        <dbReference type="EMBL" id="TVY39745.1"/>
    </source>
</evidence>
<dbReference type="InterPro" id="IPR021109">
    <property type="entry name" value="Peptidase_aspartic_dom_sf"/>
</dbReference>
<dbReference type="AlphaFoldDB" id="A0A8H8RS39"/>
<keyword evidence="2" id="KW-0472">Membrane</keyword>
<proteinExistence type="predicted"/>
<evidence type="ECO:0000256" key="2">
    <source>
        <dbReference type="SAM" id="Phobius"/>
    </source>
</evidence>
<feature type="chain" id="PRO_5034834124" description="Peptidase A1 domain-containing protein" evidence="3">
    <location>
        <begin position="22"/>
        <end position="574"/>
    </location>
</feature>
<dbReference type="PANTHER" id="PTHR16861">
    <property type="entry name" value="GLYCOPROTEIN 38"/>
    <property type="match status" value="1"/>
</dbReference>
<evidence type="ECO:0000256" key="3">
    <source>
        <dbReference type="SAM" id="SignalP"/>
    </source>
</evidence>
<dbReference type="CDD" id="cd12087">
    <property type="entry name" value="TM_EGFR-like"/>
    <property type="match status" value="1"/>
</dbReference>
<evidence type="ECO:0000313" key="6">
    <source>
        <dbReference type="Proteomes" id="UP000443090"/>
    </source>
</evidence>
<feature type="signal peptide" evidence="3">
    <location>
        <begin position="1"/>
        <end position="21"/>
    </location>
</feature>
<keyword evidence="2" id="KW-0812">Transmembrane</keyword>
<name>A0A8H8RS39_9HELO</name>
<keyword evidence="6" id="KW-1185">Reference proteome</keyword>
<feature type="domain" description="Peptidase A1" evidence="4">
    <location>
        <begin position="38"/>
        <end position="410"/>
    </location>
</feature>
<feature type="transmembrane region" description="Helical" evidence="2">
    <location>
        <begin position="481"/>
        <end position="504"/>
    </location>
</feature>
<dbReference type="OrthoDB" id="4074350at2759"/>
<feature type="region of interest" description="Disordered" evidence="1">
    <location>
        <begin position="545"/>
        <end position="574"/>
    </location>
</feature>
<keyword evidence="3" id="KW-0732">Signal</keyword>
<dbReference type="SUPFAM" id="SSF50630">
    <property type="entry name" value="Acid proteases"/>
    <property type="match status" value="1"/>
</dbReference>
<reference evidence="5 6" key="1">
    <citation type="submission" date="2018-05" db="EMBL/GenBank/DDBJ databases">
        <title>Genome sequencing and assembly of the regulated plant pathogen Lachnellula willkommii and related sister species for the development of diagnostic species identification markers.</title>
        <authorList>
            <person name="Giroux E."/>
            <person name="Bilodeau G."/>
        </authorList>
    </citation>
    <scope>NUCLEOTIDE SEQUENCE [LARGE SCALE GENOMIC DNA]</scope>
    <source>
        <strain evidence="5 6">CBS 160.35</strain>
    </source>
</reference>
<dbReference type="PROSITE" id="PS51767">
    <property type="entry name" value="PEPTIDASE_A1"/>
    <property type="match status" value="1"/>
</dbReference>
<comment type="caution">
    <text evidence="5">The sequence shown here is derived from an EMBL/GenBank/DDBJ whole genome shotgun (WGS) entry which is preliminary data.</text>
</comment>
<protein>
    <recommendedName>
        <fullName evidence="4">Peptidase A1 domain-containing protein</fullName>
    </recommendedName>
</protein>
<dbReference type="Proteomes" id="UP000443090">
    <property type="component" value="Unassembled WGS sequence"/>
</dbReference>
<sequence length="574" mass="61580">MQSSWLLFALFSNWAVSSTLPRQLQWSPKTYGPDGPWHAVSIDLGSNKQPLDLYPGNTWHSNILGSSICANVLTCYAQQAGLYDSSTSTSVLTYANIDQVEQIDWTSGAMPLTGTHSVQFDTATVLAPNLFAVATIPNLSLQVIPNGYYTLPNGTNYLPEVGTLALGAESVNQTYPVVQSVENFNSSLISGYLYEAGQLASNSYGLHIGSVALGIPPSSLVGGYDQSRLLGVVTAQSYQLYSLPIDLLDIGIGVAEGGSPFADTSFSGLLAQGNSSIKVSIPVLIEATIPYLYLPGSTCDAIAAQLPVTFQSDYGLYFWNTTDPKYTRIVTSPAYLSFTFRLNQSNSQNMTIKVPFGLLNLTLQAPLINTPTQYFPCRPLTDSGSYTLGRAFLQAAFVGVNWQTDLNGAWFLAQAPGPNTPSTPVVTSIGFSDTSLTSSSNQWIDSWKGSWTVLDEGSSGTGGSTPGNHAGSKPKSLSSRAIAGIVIGVVILVAAVGALAYFCFWRRNRKPATTTQVTHNRLNSYERATVPATFEKSELPATHEYSRAELGSLNEERRAELGGTDERRVELAAS</sequence>
<accession>A0A8H8RS39</accession>
<feature type="compositionally biased region" description="Basic and acidic residues" evidence="1">
    <location>
        <begin position="554"/>
        <end position="574"/>
    </location>
</feature>
<keyword evidence="2" id="KW-1133">Transmembrane helix</keyword>
<gene>
    <name evidence="5" type="ORF">LOCC1_G005488</name>
</gene>
<dbReference type="Gene3D" id="2.40.70.10">
    <property type="entry name" value="Acid Proteases"/>
    <property type="match status" value="1"/>
</dbReference>